<dbReference type="EMBL" id="CP009502">
    <property type="protein sequence ID" value="AKB15575.1"/>
    <property type="molecule type" value="Genomic_DNA"/>
</dbReference>
<dbReference type="GO" id="GO:0005829">
    <property type="term" value="C:cytosol"/>
    <property type="evidence" value="ECO:0007669"/>
    <property type="project" value="TreeGrafter"/>
</dbReference>
<dbReference type="PATRIC" id="fig|1434121.4.peg.1553"/>
<dbReference type="UniPathway" id="UPA00071"/>
<dbReference type="InterPro" id="IPR050197">
    <property type="entry name" value="Aldolase_class_II_sugar_metab"/>
</dbReference>
<evidence type="ECO:0000313" key="5">
    <source>
        <dbReference type="Proteomes" id="UP000056925"/>
    </source>
</evidence>
<dbReference type="GO" id="GO:0016832">
    <property type="term" value="F:aldehyde-lyase activity"/>
    <property type="evidence" value="ECO:0007669"/>
    <property type="project" value="TreeGrafter"/>
</dbReference>
<sequence>MADFPFRKPSVMFKLSCFLLFAGLQKNKYINLMAVLVYIPLKMWQEIAKYGRKLVEHGLVESNFGNISIRAGNRMLITRTGAALDEITENGVVEVDIQDTSSLDIIASSEAVVHREIYRQTSALAIIHAHSAYSVVESLLAGPEGKIMPVDSEGLYFLGEIPVVGGGIGSRELAENLANALSRYRGAIVYSHGTFAIGRTLGDAYVITTQLEHSCKVKYLYDRAAAEKNKHTKRTLV</sequence>
<feature type="domain" description="Class II aldolase/adducin N-terminal" evidence="3">
    <location>
        <begin position="45"/>
        <end position="219"/>
    </location>
</feature>
<dbReference type="GO" id="GO:0046872">
    <property type="term" value="F:metal ion binding"/>
    <property type="evidence" value="ECO:0007669"/>
    <property type="project" value="UniProtKB-KW"/>
</dbReference>
<dbReference type="Proteomes" id="UP000056925">
    <property type="component" value="Chromosome"/>
</dbReference>
<evidence type="ECO:0000259" key="3">
    <source>
        <dbReference type="SMART" id="SM01007"/>
    </source>
</evidence>
<evidence type="ECO:0000313" key="4">
    <source>
        <dbReference type="EMBL" id="AKB15575.1"/>
    </source>
</evidence>
<reference evidence="4 5" key="1">
    <citation type="submission" date="2014-07" db="EMBL/GenBank/DDBJ databases">
        <title>Methanogenic archaea and the global carbon cycle.</title>
        <authorList>
            <person name="Henriksen J.R."/>
            <person name="Luke J."/>
            <person name="Reinhart S."/>
            <person name="Benedict M.N."/>
            <person name="Youngblut N.D."/>
            <person name="Metcalf M.E."/>
            <person name="Whitaker R.J."/>
            <person name="Metcalf W.W."/>
        </authorList>
    </citation>
    <scope>NUCLEOTIDE SEQUENCE [LARGE SCALE GENOMIC DNA]</scope>
    <source>
        <strain evidence="4 5">CHTI-55</strain>
    </source>
</reference>
<dbReference type="AlphaFoldDB" id="A0A0E3KRA1"/>
<protein>
    <submittedName>
        <fullName evidence="4">Ribulose-5-phosphate 4-epimerase and related epimerase and aldolase</fullName>
    </submittedName>
</protein>
<dbReference type="KEGG" id="mthe:MSTHC_1257"/>
<keyword evidence="1" id="KW-0479">Metal-binding</keyword>
<dbReference type="NCBIfam" id="NF006413">
    <property type="entry name" value="PRK08660.1"/>
    <property type="match status" value="1"/>
</dbReference>
<evidence type="ECO:0000256" key="1">
    <source>
        <dbReference type="ARBA" id="ARBA00022723"/>
    </source>
</evidence>
<accession>A0A0E3KRA1</accession>
<gene>
    <name evidence="4" type="ORF">MSTHC_1257</name>
</gene>
<dbReference type="GO" id="GO:0019323">
    <property type="term" value="P:pentose catabolic process"/>
    <property type="evidence" value="ECO:0007669"/>
    <property type="project" value="TreeGrafter"/>
</dbReference>
<dbReference type="SUPFAM" id="SSF53639">
    <property type="entry name" value="AraD/HMP-PK domain-like"/>
    <property type="match status" value="1"/>
</dbReference>
<dbReference type="SMART" id="SM01007">
    <property type="entry name" value="Aldolase_II"/>
    <property type="match status" value="1"/>
</dbReference>
<dbReference type="PANTHER" id="PTHR22789:SF0">
    <property type="entry name" value="3-OXO-TETRONATE 4-PHOSPHATE DECARBOXYLASE-RELATED"/>
    <property type="match status" value="1"/>
</dbReference>
<dbReference type="HOGENOM" id="CLU_006033_3_4_2"/>
<organism evidence="4 5">
    <name type="scientific">Methanosarcina thermophila CHTI-55</name>
    <dbReference type="NCBI Taxonomy" id="1434121"/>
    <lineage>
        <taxon>Archaea</taxon>
        <taxon>Methanobacteriati</taxon>
        <taxon>Methanobacteriota</taxon>
        <taxon>Stenosarchaea group</taxon>
        <taxon>Methanomicrobia</taxon>
        <taxon>Methanosarcinales</taxon>
        <taxon>Methanosarcinaceae</taxon>
        <taxon>Methanosarcina</taxon>
    </lineage>
</organism>
<dbReference type="InterPro" id="IPR036409">
    <property type="entry name" value="Aldolase_II/adducin_N_sf"/>
</dbReference>
<dbReference type="InterPro" id="IPR001303">
    <property type="entry name" value="Aldolase_II/adducin_N"/>
</dbReference>
<proteinExistence type="predicted"/>
<name>A0A0E3KRA1_METTE</name>
<dbReference type="Pfam" id="PF00596">
    <property type="entry name" value="Aldolase_II"/>
    <property type="match status" value="1"/>
</dbReference>
<dbReference type="PANTHER" id="PTHR22789">
    <property type="entry name" value="FUCULOSE PHOSPHATE ALDOLASE"/>
    <property type="match status" value="1"/>
</dbReference>
<dbReference type="Gene3D" id="3.40.225.10">
    <property type="entry name" value="Class II aldolase/adducin N-terminal domain"/>
    <property type="match status" value="1"/>
</dbReference>
<evidence type="ECO:0000256" key="2">
    <source>
        <dbReference type="ARBA" id="ARBA00023239"/>
    </source>
</evidence>
<keyword evidence="2" id="KW-0456">Lyase</keyword>